<feature type="transmembrane region" description="Helical" evidence="9">
    <location>
        <begin position="323"/>
        <end position="347"/>
    </location>
</feature>
<dbReference type="Gene3D" id="1.20.1250.20">
    <property type="entry name" value="MFS general substrate transporter like domains"/>
    <property type="match status" value="1"/>
</dbReference>
<dbReference type="GO" id="GO:0043252">
    <property type="term" value="P:sodium-independent organic anion transport"/>
    <property type="evidence" value="ECO:0007669"/>
    <property type="project" value="TreeGrafter"/>
</dbReference>
<dbReference type="GO" id="GO:0016323">
    <property type="term" value="C:basolateral plasma membrane"/>
    <property type="evidence" value="ECO:0007669"/>
    <property type="project" value="TreeGrafter"/>
</dbReference>
<dbReference type="GO" id="GO:0015347">
    <property type="term" value="F:sodium-independent organic anion transmembrane transporter activity"/>
    <property type="evidence" value="ECO:0007669"/>
    <property type="project" value="TreeGrafter"/>
</dbReference>
<comment type="caution">
    <text evidence="11">The sequence shown here is derived from an EMBL/GenBank/DDBJ whole genome shotgun (WGS) entry which is preliminary data.</text>
</comment>
<dbReference type="Pfam" id="PF03137">
    <property type="entry name" value="OATP"/>
    <property type="match status" value="2"/>
</dbReference>
<feature type="transmembrane region" description="Helical" evidence="9">
    <location>
        <begin position="181"/>
        <end position="205"/>
    </location>
</feature>
<dbReference type="SUPFAM" id="SSF100895">
    <property type="entry name" value="Kazal-type serine protease inhibitors"/>
    <property type="match status" value="1"/>
</dbReference>
<keyword evidence="6 9" id="KW-0472">Membrane</keyword>
<evidence type="ECO:0000256" key="2">
    <source>
        <dbReference type="ARBA" id="ARBA00009657"/>
    </source>
</evidence>
<evidence type="ECO:0000256" key="5">
    <source>
        <dbReference type="ARBA" id="ARBA00022989"/>
    </source>
</evidence>
<feature type="region of interest" description="Disordered" evidence="8">
    <location>
        <begin position="613"/>
        <end position="636"/>
    </location>
</feature>
<protein>
    <recommendedName>
        <fullName evidence="10">Kazal-like domain-containing protein</fullName>
    </recommendedName>
</protein>
<evidence type="ECO:0000256" key="6">
    <source>
        <dbReference type="ARBA" id="ARBA00023136"/>
    </source>
</evidence>
<feature type="transmembrane region" description="Helical" evidence="9">
    <location>
        <begin position="503"/>
        <end position="525"/>
    </location>
</feature>
<feature type="compositionally biased region" description="Basic and acidic residues" evidence="8">
    <location>
        <begin position="8"/>
        <end position="17"/>
    </location>
</feature>
<comment type="subcellular location">
    <subcellularLocation>
        <location evidence="1">Cell membrane</location>
        <topology evidence="1">Multi-pass membrane protein</topology>
    </subcellularLocation>
</comment>
<evidence type="ECO:0000256" key="1">
    <source>
        <dbReference type="ARBA" id="ARBA00004651"/>
    </source>
</evidence>
<feature type="transmembrane region" description="Helical" evidence="9">
    <location>
        <begin position="87"/>
        <end position="108"/>
    </location>
</feature>
<dbReference type="InterPro" id="IPR004156">
    <property type="entry name" value="OATP"/>
</dbReference>
<feature type="transmembrane region" description="Helical" evidence="9">
    <location>
        <begin position="226"/>
        <end position="243"/>
    </location>
</feature>
<feature type="compositionally biased region" description="Polar residues" evidence="8">
    <location>
        <begin position="627"/>
        <end position="636"/>
    </location>
</feature>
<evidence type="ECO:0000256" key="8">
    <source>
        <dbReference type="SAM" id="MobiDB-lite"/>
    </source>
</evidence>
<evidence type="ECO:0000256" key="4">
    <source>
        <dbReference type="ARBA" id="ARBA00022692"/>
    </source>
</evidence>
<name>A0A9Q0MH50_BLOTA</name>
<gene>
    <name evidence="11" type="ORF">RDWZM_002005</name>
</gene>
<dbReference type="Proteomes" id="UP001142055">
    <property type="component" value="Chromosome 1"/>
</dbReference>
<feature type="transmembrane region" description="Helical" evidence="9">
    <location>
        <begin position="465"/>
        <end position="482"/>
    </location>
</feature>
<keyword evidence="3" id="KW-1003">Cell membrane</keyword>
<dbReference type="PANTHER" id="PTHR11388:SF76">
    <property type="entry name" value="SOLUTE CARRIER ORGANIC ANION TRANSPORTER FAMILY MEMBER"/>
    <property type="match status" value="1"/>
</dbReference>
<evidence type="ECO:0000313" key="12">
    <source>
        <dbReference type="Proteomes" id="UP001142055"/>
    </source>
</evidence>
<dbReference type="PROSITE" id="PS51465">
    <property type="entry name" value="KAZAL_2"/>
    <property type="match status" value="1"/>
</dbReference>
<feature type="domain" description="Kazal-like" evidence="10">
    <location>
        <begin position="387"/>
        <end position="441"/>
    </location>
</feature>
<evidence type="ECO:0000313" key="11">
    <source>
        <dbReference type="EMBL" id="KAJ6223460.1"/>
    </source>
</evidence>
<feature type="transmembrane region" description="Helical" evidence="9">
    <location>
        <begin position="283"/>
        <end position="303"/>
    </location>
</feature>
<evidence type="ECO:0000259" key="10">
    <source>
        <dbReference type="PROSITE" id="PS51465"/>
    </source>
</evidence>
<feature type="region of interest" description="Disordered" evidence="8">
    <location>
        <begin position="1"/>
        <end position="26"/>
    </location>
</feature>
<reference evidence="11" key="1">
    <citation type="submission" date="2022-12" db="EMBL/GenBank/DDBJ databases">
        <title>Genome assemblies of Blomia tropicalis.</title>
        <authorList>
            <person name="Cui Y."/>
        </authorList>
    </citation>
    <scope>NUCLEOTIDE SEQUENCE</scope>
    <source>
        <tissue evidence="11">Adult mites</tissue>
    </source>
</reference>
<organism evidence="11 12">
    <name type="scientific">Blomia tropicalis</name>
    <name type="common">Mite</name>
    <dbReference type="NCBI Taxonomy" id="40697"/>
    <lineage>
        <taxon>Eukaryota</taxon>
        <taxon>Metazoa</taxon>
        <taxon>Ecdysozoa</taxon>
        <taxon>Arthropoda</taxon>
        <taxon>Chelicerata</taxon>
        <taxon>Arachnida</taxon>
        <taxon>Acari</taxon>
        <taxon>Acariformes</taxon>
        <taxon>Sarcoptiformes</taxon>
        <taxon>Astigmata</taxon>
        <taxon>Glycyphagoidea</taxon>
        <taxon>Echimyopodidae</taxon>
        <taxon>Blomia</taxon>
    </lineage>
</organism>
<feature type="transmembrane region" description="Helical" evidence="9">
    <location>
        <begin position="259"/>
        <end position="276"/>
    </location>
</feature>
<keyword evidence="4 9" id="KW-0812">Transmembrane</keyword>
<comment type="similarity">
    <text evidence="2">Belongs to the organo anion transporter (TC 2.A.60) family.</text>
</comment>
<keyword evidence="5 9" id="KW-1133">Transmembrane helix</keyword>
<dbReference type="AlphaFoldDB" id="A0A9Q0MH50"/>
<feature type="transmembrane region" description="Helical" evidence="9">
    <location>
        <begin position="42"/>
        <end position="67"/>
    </location>
</feature>
<dbReference type="InterPro" id="IPR002350">
    <property type="entry name" value="Kazal_dom"/>
</dbReference>
<dbReference type="EMBL" id="JAPWDV010000001">
    <property type="protein sequence ID" value="KAJ6223460.1"/>
    <property type="molecule type" value="Genomic_DNA"/>
</dbReference>
<keyword evidence="7" id="KW-1015">Disulfide bond</keyword>
<feature type="transmembrane region" description="Helical" evidence="9">
    <location>
        <begin position="115"/>
        <end position="137"/>
    </location>
</feature>
<dbReference type="Pfam" id="PF07648">
    <property type="entry name" value="Kazal_2"/>
    <property type="match status" value="1"/>
</dbReference>
<proteinExistence type="inferred from homology"/>
<dbReference type="PANTHER" id="PTHR11388">
    <property type="entry name" value="ORGANIC ANION TRANSPORTER"/>
    <property type="match status" value="1"/>
</dbReference>
<evidence type="ECO:0000256" key="3">
    <source>
        <dbReference type="ARBA" id="ARBA00022475"/>
    </source>
</evidence>
<dbReference type="CDD" id="cd17336">
    <property type="entry name" value="MFS_SLCO_OATP"/>
    <property type="match status" value="1"/>
</dbReference>
<feature type="transmembrane region" description="Helical" evidence="9">
    <location>
        <begin position="354"/>
        <end position="375"/>
    </location>
</feature>
<evidence type="ECO:0000256" key="7">
    <source>
        <dbReference type="ARBA" id="ARBA00023157"/>
    </source>
</evidence>
<keyword evidence="12" id="KW-1185">Reference proteome</keyword>
<dbReference type="OMA" id="MVYWIFT"/>
<dbReference type="InterPro" id="IPR036058">
    <property type="entry name" value="Kazal_dom_sf"/>
</dbReference>
<dbReference type="InterPro" id="IPR036259">
    <property type="entry name" value="MFS_trans_sf"/>
</dbReference>
<feature type="transmembrane region" description="Helical" evidence="9">
    <location>
        <begin position="554"/>
        <end position="577"/>
    </location>
</feature>
<evidence type="ECO:0000256" key="9">
    <source>
        <dbReference type="SAM" id="Phobius"/>
    </source>
</evidence>
<dbReference type="SUPFAM" id="SSF103473">
    <property type="entry name" value="MFS general substrate transporter"/>
    <property type="match status" value="1"/>
</dbReference>
<accession>A0A9Q0MH50</accession>
<sequence>MTNRRHSKTTEDAKSEPIEINDDDHEETSCGIGSWRPKWLQFFASANFFVINFSIIGILQGAMFTYMIGIMSTIEKRFAFETKVSGFILIADNLSQMVVSPLVGYLGTKYNRSHLIAIGELVVALSCLVNAVPFYMYGPGVHLLNKDIVTNTSSHQFDLCLPDNMENCESGQHSTVMVAVVILWMSSFANGFGYTAFYTIGLPYIDDNIAKKNSPMYLSMISTLRLLGPALGFILSSICLSFYENPFMDPGITRNDPRWIGAWWLGFIILGAKEAFKRLSTNYLLIFHVFGGVFRIIGYLGYYVIKPKYMELQYRQSASSASFFTGATSVATMAVGTMAGGVLIRYIKPSARKIAIFVCLVELISTMGILSAMFLQCDTPQFATVLPIGLDKCDSGCECTTKVFQPVCGSDGVTNYFSPCYAGCQSYDNKLGKFNDCSCLASSGSHLQTETWATNGWCSNDCNKFPIFISILSLCNMIASTARTGDTLITLRSVEKRDKSFAMGVMGSIFAIFAFIPYPMIYGAIIDSTCLVWEKTCGNSGNCWLYDIDKFRVLLHVCTFGFIMIGITLEIGTVIMAGRIKDLYDEDGEDDNGIAIENDKKDKVELKNMDLPALENNHQNDQKDQTEQSAEQTSHS</sequence>